<accession>A0A518BAA9</accession>
<sequence>MPLRFLASRAISPLSSLKRFFVGAARGQDVGGDSFRRAAVELESLDDRIVPATFAVNGTTLTVDLVAGESVTLSTTGTGQADDGALLTLNAATFTGTDVTDVAVGNGESVLKFANNETDITDVVVNGASANTFTFGQATELVAFDSSLDITLTSGTAITNTEEFTMTQDLSVLAPDVDVTQSGNGKLILFPAALFEGTVSTFDLGTTGDLLLDADLNEFATDLKIIANDVELVSIGDLNQHEVFLGDSTISGNLDVTAGVDIGDSGNVVVAGNSTFMTETDLGGGIGFNNSGTKFGGPVNVDGVIAEAAFNTPNSDLILGNVTTNGGDLILSAMNISQTGAINVTNEAATVPHGVSVSVQPGGDIILNNPNNDFDSGVVNFIVSSAFGGSDTINNIDVFTKGDLFFVNASDLEIQGDLTVGAEGSVELNLNNDFTVAGLASISAGGGIEMLDTNVNQFTQLKVTQTDANSPVSIHNQSDLSFWGTIAGELAVVVEGSLSLGVVDDLTLTGGKSASVVADNIALVDTTVDLGTGQSTFTTSLGTPLGLMTTDPLTGQGTISTGGVAIVAAGIDAGGATSVAGTGSYDVGAVNATIASTSVANPITTSAAFDITGAELLLAVQGNAPSVGATFTILTAGSITGTFSNLDGSNQISADGVTFQVTTTATTVSLEVVAVGPSTTIDGIGLYRPSAAEFVFNTSDVFNFVPEQFFTIGFGSVGDQGFVGDFTGDGIPNVAVYRDNGPSDPGFFIINTSPITDFDPDAYVTTPLIGNGDEVPFAGDWSGDGIDGVGFYRNSNATYVTIGLPSILPGRTGEIGLGAIRSIVFGNPSSPENPTDPPAVGKFNASYAADQIGFGAQGTLDLADVDIATLPEGNYSISEFFNPTPTFFGTTGDQQLSGNYTGDENGLDQRGLYRSAAATFSISSGSQPNIVFGVIGDVGIVGNWASVTSPVVPATESLIDSFFEEEVV</sequence>
<dbReference type="InterPro" id="IPR043709">
    <property type="entry name" value="DUF5649"/>
</dbReference>
<proteinExistence type="predicted"/>
<evidence type="ECO:0000313" key="2">
    <source>
        <dbReference type="Proteomes" id="UP000317093"/>
    </source>
</evidence>
<evidence type="ECO:0000313" key="1">
    <source>
        <dbReference type="EMBL" id="QDU63925.1"/>
    </source>
</evidence>
<name>A0A518BAA9_9BACT</name>
<keyword evidence="2" id="KW-1185">Reference proteome</keyword>
<dbReference type="RefSeq" id="WP_145261760.1">
    <property type="nucleotide sequence ID" value="NZ_CP036279.1"/>
</dbReference>
<dbReference type="Pfam" id="PF18886">
    <property type="entry name" value="DUF5649"/>
    <property type="match status" value="2"/>
</dbReference>
<dbReference type="KEGG" id="knv:Pan216_48060"/>
<dbReference type="Proteomes" id="UP000317093">
    <property type="component" value="Chromosome"/>
</dbReference>
<dbReference type="OrthoDB" id="239437at2"/>
<reference evidence="1 2" key="1">
    <citation type="submission" date="2019-02" db="EMBL/GenBank/DDBJ databases">
        <title>Deep-cultivation of Planctomycetes and their phenomic and genomic characterization uncovers novel biology.</title>
        <authorList>
            <person name="Wiegand S."/>
            <person name="Jogler M."/>
            <person name="Boedeker C."/>
            <person name="Pinto D."/>
            <person name="Vollmers J."/>
            <person name="Rivas-Marin E."/>
            <person name="Kohn T."/>
            <person name="Peeters S.H."/>
            <person name="Heuer A."/>
            <person name="Rast P."/>
            <person name="Oberbeckmann S."/>
            <person name="Bunk B."/>
            <person name="Jeske O."/>
            <person name="Meyerdierks A."/>
            <person name="Storesund J.E."/>
            <person name="Kallscheuer N."/>
            <person name="Luecker S."/>
            <person name="Lage O.M."/>
            <person name="Pohl T."/>
            <person name="Merkel B.J."/>
            <person name="Hornburger P."/>
            <person name="Mueller R.-W."/>
            <person name="Bruemmer F."/>
            <person name="Labrenz M."/>
            <person name="Spormann A.M."/>
            <person name="Op den Camp H."/>
            <person name="Overmann J."/>
            <person name="Amann R."/>
            <person name="Jetten M.S.M."/>
            <person name="Mascher T."/>
            <person name="Medema M.H."/>
            <person name="Devos D.P."/>
            <person name="Kaster A.-K."/>
            <person name="Ovreas L."/>
            <person name="Rohde M."/>
            <person name="Galperin M.Y."/>
            <person name="Jogler C."/>
        </authorList>
    </citation>
    <scope>NUCLEOTIDE SEQUENCE [LARGE SCALE GENOMIC DNA]</scope>
    <source>
        <strain evidence="1 2">Pan216</strain>
    </source>
</reference>
<gene>
    <name evidence="1" type="ORF">Pan216_48060</name>
</gene>
<dbReference type="EMBL" id="CP036279">
    <property type="protein sequence ID" value="QDU63925.1"/>
    <property type="molecule type" value="Genomic_DNA"/>
</dbReference>
<protein>
    <submittedName>
        <fullName evidence="1">Uncharacterized protein</fullName>
    </submittedName>
</protein>
<organism evidence="1 2">
    <name type="scientific">Kolteria novifilia</name>
    <dbReference type="NCBI Taxonomy" id="2527975"/>
    <lineage>
        <taxon>Bacteria</taxon>
        <taxon>Pseudomonadati</taxon>
        <taxon>Planctomycetota</taxon>
        <taxon>Planctomycetia</taxon>
        <taxon>Kolteriales</taxon>
        <taxon>Kolteriaceae</taxon>
        <taxon>Kolteria</taxon>
    </lineage>
</organism>
<dbReference type="AlphaFoldDB" id="A0A518BAA9"/>